<dbReference type="AlphaFoldDB" id="A0A1Y1QXL1"/>
<dbReference type="Proteomes" id="UP000192491">
    <property type="component" value="Unassembled WGS sequence"/>
</dbReference>
<sequence length="153" mass="17046">MIEIRVDLREFEAMLRRLPSAEDLCAAAKQGLHDAAIRGVAELRDRDDMPRWTNNLADGIAATSTDDGAMIATHAPYAGWVHDGIQPGRFPNIDNLADWAKQHGLEGREWAIGKAIQQRGIRPRPFMRDYAHSDGFKTTLQRSVERAVTDALA</sequence>
<dbReference type="EMBL" id="MTEJ01000007">
    <property type="protein sequence ID" value="OQX16147.1"/>
    <property type="molecule type" value="Genomic_DNA"/>
</dbReference>
<evidence type="ECO:0000313" key="2">
    <source>
        <dbReference type="Proteomes" id="UP000192491"/>
    </source>
</evidence>
<organism evidence="1 2">
    <name type="scientific">Thiothrix lacustris</name>
    <dbReference type="NCBI Taxonomy" id="525917"/>
    <lineage>
        <taxon>Bacteria</taxon>
        <taxon>Pseudomonadati</taxon>
        <taxon>Pseudomonadota</taxon>
        <taxon>Gammaproteobacteria</taxon>
        <taxon>Thiotrichales</taxon>
        <taxon>Thiotrichaceae</taxon>
        <taxon>Thiothrix</taxon>
    </lineage>
</organism>
<protein>
    <submittedName>
        <fullName evidence="1">Uncharacterized protein</fullName>
    </submittedName>
</protein>
<accession>A0A1Y1QXL1</accession>
<gene>
    <name evidence="1" type="ORF">BWK73_04600</name>
</gene>
<comment type="caution">
    <text evidence="1">The sequence shown here is derived from an EMBL/GenBank/DDBJ whole genome shotgun (WGS) entry which is preliminary data.</text>
</comment>
<proteinExistence type="predicted"/>
<evidence type="ECO:0000313" key="1">
    <source>
        <dbReference type="EMBL" id="OQX16147.1"/>
    </source>
</evidence>
<name>A0A1Y1QXL1_9GAMM</name>
<reference evidence="1 2" key="1">
    <citation type="submission" date="2017-01" db="EMBL/GenBank/DDBJ databases">
        <title>Novel large sulfur bacteria in the metagenomes of groundwater-fed chemosynthetic microbial mats in the Lake Huron basin.</title>
        <authorList>
            <person name="Sharrar A.M."/>
            <person name="Flood B.E."/>
            <person name="Bailey J.V."/>
            <person name="Jones D.S."/>
            <person name="Biddanda B."/>
            <person name="Ruberg S.A."/>
            <person name="Marcus D.N."/>
            <person name="Dick G.J."/>
        </authorList>
    </citation>
    <scope>NUCLEOTIDE SEQUENCE [LARGE SCALE GENOMIC DNA]</scope>
    <source>
        <strain evidence="1">A8</strain>
    </source>
</reference>